<keyword evidence="5" id="KW-0809">Transit peptide</keyword>
<accession>A0A8K0SSS6</accession>
<dbReference type="AlphaFoldDB" id="A0A8K0SSS6"/>
<feature type="compositionally biased region" description="Low complexity" evidence="6">
    <location>
        <begin position="328"/>
        <end position="340"/>
    </location>
</feature>
<dbReference type="Pfam" id="PF06413">
    <property type="entry name" value="Neugrin"/>
    <property type="match status" value="1"/>
</dbReference>
<comment type="caution">
    <text evidence="7">The sequence shown here is derived from an EMBL/GenBank/DDBJ whole genome shotgun (WGS) entry which is preliminary data.</text>
</comment>
<evidence type="ECO:0000256" key="1">
    <source>
        <dbReference type="ARBA" id="ARBA00003548"/>
    </source>
</evidence>
<dbReference type="PANTHER" id="PTHR13475">
    <property type="entry name" value="NEUGRIN"/>
    <property type="match status" value="1"/>
</dbReference>
<evidence type="ECO:0000313" key="7">
    <source>
        <dbReference type="EMBL" id="KAH7320955.1"/>
    </source>
</evidence>
<organism evidence="7 8">
    <name type="scientific">Stachybotrys elegans</name>
    <dbReference type="NCBI Taxonomy" id="80388"/>
    <lineage>
        <taxon>Eukaryota</taxon>
        <taxon>Fungi</taxon>
        <taxon>Dikarya</taxon>
        <taxon>Ascomycota</taxon>
        <taxon>Pezizomycotina</taxon>
        <taxon>Sordariomycetes</taxon>
        <taxon>Hypocreomycetidae</taxon>
        <taxon>Hypocreales</taxon>
        <taxon>Stachybotryaceae</taxon>
        <taxon>Stachybotrys</taxon>
    </lineage>
</organism>
<comment type="subcellular location">
    <subcellularLocation>
        <location evidence="2">Mitochondrion</location>
    </subcellularLocation>
</comment>
<evidence type="ECO:0000256" key="5">
    <source>
        <dbReference type="ARBA" id="ARBA00022946"/>
    </source>
</evidence>
<protein>
    <recommendedName>
        <fullName evidence="4">Required for respiratory growth protein 9, mitochondrial</fullName>
    </recommendedName>
</protein>
<evidence type="ECO:0000256" key="3">
    <source>
        <dbReference type="ARBA" id="ARBA00010895"/>
    </source>
</evidence>
<feature type="region of interest" description="Disordered" evidence="6">
    <location>
        <begin position="72"/>
        <end position="175"/>
    </location>
</feature>
<keyword evidence="8" id="KW-1185">Reference proteome</keyword>
<reference evidence="7" key="1">
    <citation type="journal article" date="2021" name="Nat. Commun.">
        <title>Genetic determinants of endophytism in the Arabidopsis root mycobiome.</title>
        <authorList>
            <person name="Mesny F."/>
            <person name="Miyauchi S."/>
            <person name="Thiergart T."/>
            <person name="Pickel B."/>
            <person name="Atanasova L."/>
            <person name="Karlsson M."/>
            <person name="Huettel B."/>
            <person name="Barry K.W."/>
            <person name="Haridas S."/>
            <person name="Chen C."/>
            <person name="Bauer D."/>
            <person name="Andreopoulos W."/>
            <person name="Pangilinan J."/>
            <person name="LaButti K."/>
            <person name="Riley R."/>
            <person name="Lipzen A."/>
            <person name="Clum A."/>
            <person name="Drula E."/>
            <person name="Henrissat B."/>
            <person name="Kohler A."/>
            <person name="Grigoriev I.V."/>
            <person name="Martin F.M."/>
            <person name="Hacquard S."/>
        </authorList>
    </citation>
    <scope>NUCLEOTIDE SEQUENCE</scope>
    <source>
        <strain evidence="7">MPI-CAGE-CH-0235</strain>
    </source>
</reference>
<name>A0A8K0SSS6_9HYPO</name>
<dbReference type="GO" id="GO:0005634">
    <property type="term" value="C:nucleus"/>
    <property type="evidence" value="ECO:0007669"/>
    <property type="project" value="TreeGrafter"/>
</dbReference>
<dbReference type="EMBL" id="JAGPNK010000005">
    <property type="protein sequence ID" value="KAH7320955.1"/>
    <property type="molecule type" value="Genomic_DNA"/>
</dbReference>
<comment type="function">
    <text evidence="1">Required for respiratory activity and maintenance and expression of the mitochondrial genome.</text>
</comment>
<feature type="compositionally biased region" description="Basic and acidic residues" evidence="6">
    <location>
        <begin position="278"/>
        <end position="327"/>
    </location>
</feature>
<feature type="region of interest" description="Disordered" evidence="6">
    <location>
        <begin position="273"/>
        <end position="346"/>
    </location>
</feature>
<gene>
    <name evidence="7" type="ORF">B0I35DRAFT_407975</name>
</gene>
<evidence type="ECO:0000256" key="6">
    <source>
        <dbReference type="SAM" id="MobiDB-lite"/>
    </source>
</evidence>
<dbReference type="PANTHER" id="PTHR13475:SF3">
    <property type="entry name" value="NEUGRIN"/>
    <property type="match status" value="1"/>
</dbReference>
<feature type="compositionally biased region" description="Polar residues" evidence="6">
    <location>
        <begin position="118"/>
        <end position="128"/>
    </location>
</feature>
<evidence type="ECO:0000256" key="2">
    <source>
        <dbReference type="ARBA" id="ARBA00004173"/>
    </source>
</evidence>
<feature type="compositionally biased region" description="Basic and acidic residues" evidence="6">
    <location>
        <begin position="103"/>
        <end position="117"/>
    </location>
</feature>
<dbReference type="Proteomes" id="UP000813444">
    <property type="component" value="Unassembled WGS sequence"/>
</dbReference>
<evidence type="ECO:0000256" key="4">
    <source>
        <dbReference type="ARBA" id="ARBA00013566"/>
    </source>
</evidence>
<sequence length="346" mass="39194">MTCLCAAGPWRTFIRGMAQVHRLEASSQSFVRPQTSLVWTNLAQGHAAESHVIRRFHASRFMSHDGADAASTKRVAADSAVESRPAAPSPASPNTDSLASQPKADKPRSVRQRDRNKGANSRESSSEQGPKPVSSREKKAKNEAPNRQRKRQVWLTNETDLDPDTGAKVADKRPDWMIQKEALKQKFPEGWNPQKRLSPDALTGIRALNAQFPDVYTTEALANKFEVSAEAIRRILRSKWQPSAKEEEERQERWFKRGVQVWERKAALGIKPPKKWRREGVVRDPDFHRWSKMAREREQSWETQQKQERQKEWTQSRAPENKSEQAKASDGTASAGAGSALRTSRV</sequence>
<proteinExistence type="inferred from homology"/>
<evidence type="ECO:0000313" key="8">
    <source>
        <dbReference type="Proteomes" id="UP000813444"/>
    </source>
</evidence>
<dbReference type="GO" id="GO:0005739">
    <property type="term" value="C:mitochondrion"/>
    <property type="evidence" value="ECO:0007669"/>
    <property type="project" value="UniProtKB-SubCell"/>
</dbReference>
<feature type="compositionally biased region" description="Basic and acidic residues" evidence="6">
    <location>
        <begin position="134"/>
        <end position="146"/>
    </location>
</feature>
<dbReference type="InterPro" id="IPR010487">
    <property type="entry name" value="NGRN/Rrg9"/>
</dbReference>
<dbReference type="OrthoDB" id="5578174at2759"/>
<comment type="similarity">
    <text evidence="3">Belongs to the RRG9 family.</text>
</comment>